<gene>
    <name evidence="2" type="ORF">EVAR_37346_1</name>
</gene>
<evidence type="ECO:0000313" key="2">
    <source>
        <dbReference type="EMBL" id="GBP56271.1"/>
    </source>
</evidence>
<feature type="compositionally biased region" description="Basic residues" evidence="1">
    <location>
        <begin position="125"/>
        <end position="134"/>
    </location>
</feature>
<name>A0A4C1WY27_EUMVA</name>
<proteinExistence type="predicted"/>
<keyword evidence="3" id="KW-1185">Reference proteome</keyword>
<accession>A0A4C1WY27</accession>
<reference evidence="2 3" key="1">
    <citation type="journal article" date="2019" name="Commun. Biol.">
        <title>The bagworm genome reveals a unique fibroin gene that provides high tensile strength.</title>
        <authorList>
            <person name="Kono N."/>
            <person name="Nakamura H."/>
            <person name="Ohtoshi R."/>
            <person name="Tomita M."/>
            <person name="Numata K."/>
            <person name="Arakawa K."/>
        </authorList>
    </citation>
    <scope>NUCLEOTIDE SEQUENCE [LARGE SCALE GENOMIC DNA]</scope>
</reference>
<dbReference type="AlphaFoldDB" id="A0A4C1WY27"/>
<organism evidence="2 3">
    <name type="scientific">Eumeta variegata</name>
    <name type="common">Bagworm moth</name>
    <name type="synonym">Eumeta japonica</name>
    <dbReference type="NCBI Taxonomy" id="151549"/>
    <lineage>
        <taxon>Eukaryota</taxon>
        <taxon>Metazoa</taxon>
        <taxon>Ecdysozoa</taxon>
        <taxon>Arthropoda</taxon>
        <taxon>Hexapoda</taxon>
        <taxon>Insecta</taxon>
        <taxon>Pterygota</taxon>
        <taxon>Neoptera</taxon>
        <taxon>Endopterygota</taxon>
        <taxon>Lepidoptera</taxon>
        <taxon>Glossata</taxon>
        <taxon>Ditrysia</taxon>
        <taxon>Tineoidea</taxon>
        <taxon>Psychidae</taxon>
        <taxon>Oiketicinae</taxon>
        <taxon>Eumeta</taxon>
    </lineage>
</organism>
<evidence type="ECO:0000313" key="3">
    <source>
        <dbReference type="Proteomes" id="UP000299102"/>
    </source>
</evidence>
<comment type="caution">
    <text evidence="2">The sequence shown here is derived from an EMBL/GenBank/DDBJ whole genome shotgun (WGS) entry which is preliminary data.</text>
</comment>
<dbReference type="Proteomes" id="UP000299102">
    <property type="component" value="Unassembled WGS sequence"/>
</dbReference>
<protein>
    <submittedName>
        <fullName evidence="2">Uncharacterized protein</fullName>
    </submittedName>
</protein>
<evidence type="ECO:0000256" key="1">
    <source>
        <dbReference type="SAM" id="MobiDB-lite"/>
    </source>
</evidence>
<sequence length="134" mass="14922">MGLDGLDPLSKRGPFPTINPKPWNPRMCMSRRATSKLCDCMYSNTASRSNLRMFARIPSRSGSRFVRFRASVARDKASLSTSHATAPGARRRQMECVADVDSCEIGSSQMHSGNHQFKDSGGSSRCRRPRRRVA</sequence>
<feature type="region of interest" description="Disordered" evidence="1">
    <location>
        <begin position="107"/>
        <end position="134"/>
    </location>
</feature>
<dbReference type="EMBL" id="BGZK01000688">
    <property type="protein sequence ID" value="GBP56271.1"/>
    <property type="molecule type" value="Genomic_DNA"/>
</dbReference>